<evidence type="ECO:0000313" key="2">
    <source>
        <dbReference type="Proteomes" id="UP000189426"/>
    </source>
</evidence>
<dbReference type="EMBL" id="MLHG01000073">
    <property type="protein sequence ID" value="OOF38198.1"/>
    <property type="molecule type" value="Genomic_DNA"/>
</dbReference>
<comment type="caution">
    <text evidence="1">The sequence shown here is derived from an EMBL/GenBank/DDBJ whole genome shotgun (WGS) entry which is preliminary data.</text>
</comment>
<dbReference type="STRING" id="1908257.BKK47_09955"/>
<evidence type="ECO:0000313" key="1">
    <source>
        <dbReference type="EMBL" id="OOF38198.1"/>
    </source>
</evidence>
<sequence>MPKATTSYTLDDKAQAHLKNATNTLWQAYSIVDLLVNSADLDNDDMPALISALRGAAELMSNGLNDLGEV</sequence>
<dbReference type="AlphaFoldDB" id="A0A1V3ID78"/>
<protein>
    <submittedName>
        <fullName evidence="1">Uncharacterized protein</fullName>
    </submittedName>
</protein>
<keyword evidence="2" id="KW-1185">Reference proteome</keyword>
<accession>A0A1V3ID78</accession>
<name>A0A1V3ID78_9PAST</name>
<reference evidence="1 2" key="1">
    <citation type="submission" date="2016-10" db="EMBL/GenBank/DDBJ databases">
        <title>Rodentibacter gen. nov. and new species.</title>
        <authorList>
            <person name="Christensen H."/>
        </authorList>
    </citation>
    <scope>NUCLEOTIDE SEQUENCE [LARGE SCALE GENOMIC DNA]</scope>
    <source>
        <strain evidence="1 2">Ppn418</strain>
    </source>
</reference>
<gene>
    <name evidence="1" type="ORF">BKK47_09955</name>
</gene>
<dbReference type="Proteomes" id="UP000189426">
    <property type="component" value="Unassembled WGS sequence"/>
</dbReference>
<proteinExistence type="predicted"/>
<dbReference type="RefSeq" id="WP_077494716.1">
    <property type="nucleotide sequence ID" value="NZ_MLHG01000073.1"/>
</dbReference>
<organism evidence="1 2">
    <name type="scientific">Rodentibacter mrazii</name>
    <dbReference type="NCBI Taxonomy" id="1908257"/>
    <lineage>
        <taxon>Bacteria</taxon>
        <taxon>Pseudomonadati</taxon>
        <taxon>Pseudomonadota</taxon>
        <taxon>Gammaproteobacteria</taxon>
        <taxon>Pasteurellales</taxon>
        <taxon>Pasteurellaceae</taxon>
        <taxon>Rodentibacter</taxon>
    </lineage>
</organism>